<dbReference type="AlphaFoldDB" id="A0A844XX39"/>
<name>A0A844XX39_9SPHN</name>
<reference evidence="2 3" key="1">
    <citation type="submission" date="2019-12" db="EMBL/GenBank/DDBJ databases">
        <title>Genomic-based taxomic classification of the family Erythrobacteraceae.</title>
        <authorList>
            <person name="Xu L."/>
        </authorList>
    </citation>
    <scope>NUCLEOTIDE SEQUENCE [LARGE SCALE GENOMIC DNA]</scope>
    <source>
        <strain evidence="2 3">DSM 16225</strain>
    </source>
</reference>
<dbReference type="RefSeq" id="WP_160606600.1">
    <property type="nucleotide sequence ID" value="NZ_WTYF01000004.1"/>
</dbReference>
<feature type="signal peptide" evidence="1">
    <location>
        <begin position="1"/>
        <end position="22"/>
    </location>
</feature>
<evidence type="ECO:0000313" key="3">
    <source>
        <dbReference type="Proteomes" id="UP000444185"/>
    </source>
</evidence>
<gene>
    <name evidence="2" type="ORF">GRI42_02465</name>
</gene>
<comment type="caution">
    <text evidence="2">The sequence shown here is derived from an EMBL/GenBank/DDBJ whole genome shotgun (WGS) entry which is preliminary data.</text>
</comment>
<dbReference type="PROSITE" id="PS51257">
    <property type="entry name" value="PROKAR_LIPOPROTEIN"/>
    <property type="match status" value="1"/>
</dbReference>
<keyword evidence="1" id="KW-0732">Signal</keyword>
<organism evidence="2 3">
    <name type="scientific">Qipengyuania gaetbuli</name>
    <dbReference type="NCBI Taxonomy" id="266952"/>
    <lineage>
        <taxon>Bacteria</taxon>
        <taxon>Pseudomonadati</taxon>
        <taxon>Pseudomonadota</taxon>
        <taxon>Alphaproteobacteria</taxon>
        <taxon>Sphingomonadales</taxon>
        <taxon>Erythrobacteraceae</taxon>
        <taxon>Qipengyuania</taxon>
    </lineage>
</organism>
<evidence type="ECO:0000256" key="1">
    <source>
        <dbReference type="SAM" id="SignalP"/>
    </source>
</evidence>
<accession>A0A844XX39</accession>
<feature type="chain" id="PRO_5032620992" evidence="1">
    <location>
        <begin position="23"/>
        <end position="134"/>
    </location>
</feature>
<proteinExistence type="predicted"/>
<dbReference type="OrthoDB" id="163809at2"/>
<dbReference type="EMBL" id="WTYF01000004">
    <property type="protein sequence ID" value="MXO50164.1"/>
    <property type="molecule type" value="Genomic_DNA"/>
</dbReference>
<keyword evidence="3" id="KW-1185">Reference proteome</keyword>
<protein>
    <submittedName>
        <fullName evidence="2">Uncharacterized protein</fullName>
    </submittedName>
</protein>
<sequence length="134" mass="14232">MTKRPLALVAAALLFPAIAACAVVPDAPIVEGTPRAEGTPVAIGQPVRVGDIVVTPRRVVEDSRCPVNARCVWAGRLVVETRIDGAGWRDTANIALGEDYGTHDRVIALVSGAPEVTTGRELAPGDYRFVYESR</sequence>
<evidence type="ECO:0000313" key="2">
    <source>
        <dbReference type="EMBL" id="MXO50164.1"/>
    </source>
</evidence>
<dbReference type="Proteomes" id="UP000444185">
    <property type="component" value="Unassembled WGS sequence"/>
</dbReference>